<reference evidence="1" key="1">
    <citation type="submission" date="2021-06" db="EMBL/GenBank/DDBJ databases">
        <authorList>
            <person name="Kallberg Y."/>
            <person name="Tangrot J."/>
            <person name="Rosling A."/>
        </authorList>
    </citation>
    <scope>NUCLEOTIDE SEQUENCE</scope>
    <source>
        <strain evidence="1">CL356</strain>
    </source>
</reference>
<keyword evidence="2" id="KW-1185">Reference proteome</keyword>
<proteinExistence type="predicted"/>
<gene>
    <name evidence="1" type="ORF">ACOLOM_LOCUS6927</name>
</gene>
<organism evidence="1 2">
    <name type="scientific">Acaulospora colombiana</name>
    <dbReference type="NCBI Taxonomy" id="27376"/>
    <lineage>
        <taxon>Eukaryota</taxon>
        <taxon>Fungi</taxon>
        <taxon>Fungi incertae sedis</taxon>
        <taxon>Mucoromycota</taxon>
        <taxon>Glomeromycotina</taxon>
        <taxon>Glomeromycetes</taxon>
        <taxon>Diversisporales</taxon>
        <taxon>Acaulosporaceae</taxon>
        <taxon>Acaulospora</taxon>
    </lineage>
</organism>
<sequence>MEKQNEETRKWREACTLRRVCRSPALNYEKNWTPAESRSSKTMRGESGFQEEGGNENCRPQVEGSRHLWESKEWISALVRVWDQPVSTGDGCKEQVGNSLKGDGLTSNGALRGIDHGGTEKERSKVAEKDEMGWVDAGGCRGVLIVTTARVLGRFLVSPRATSGSAGALSYRYLLSQRFNLLEGVVIRQAECKNKPLAGLVQSWKRAALNGHERRRKQYLDVEIIEGDELFRASRIEDFQLEQRALECLYSHGRKWEKEGVAMRNAQCGEMNWASIALSNRRIFVGGCEWRPLAASDSGSRLFAPRNVERKSVGTVVEWGRRARGEAVGVSGRTTPLASSDLYYDQLRPRTLMEPRVGGWVTHFRLWLVWQTGPPARVRKVSGELFDPWKACMNTARVLVPSNPRMLVIVDGPLFLCRVRIEDETEGCSGCSELAFEGPAGRGRGERRGRAIDRIGLANGEKCPEIRGKESGNAYSAGFLFQRDVSPIGF</sequence>
<dbReference type="Proteomes" id="UP000789525">
    <property type="component" value="Unassembled WGS sequence"/>
</dbReference>
<name>A0ACA9MUI4_9GLOM</name>
<evidence type="ECO:0000313" key="2">
    <source>
        <dbReference type="Proteomes" id="UP000789525"/>
    </source>
</evidence>
<evidence type="ECO:0000313" key="1">
    <source>
        <dbReference type="EMBL" id="CAG8608114.1"/>
    </source>
</evidence>
<protein>
    <submittedName>
        <fullName evidence="1">4385_t:CDS:1</fullName>
    </submittedName>
</protein>
<comment type="caution">
    <text evidence="1">The sequence shown here is derived from an EMBL/GenBank/DDBJ whole genome shotgun (WGS) entry which is preliminary data.</text>
</comment>
<dbReference type="EMBL" id="CAJVPT010014879">
    <property type="protein sequence ID" value="CAG8608114.1"/>
    <property type="molecule type" value="Genomic_DNA"/>
</dbReference>
<accession>A0ACA9MUI4</accession>